<dbReference type="PANTHER" id="PTHR16062">
    <property type="entry name" value="SWI/SNF-RELATED"/>
    <property type="match status" value="1"/>
</dbReference>
<protein>
    <recommendedName>
        <fullName evidence="8">BAH domain-containing protein</fullName>
    </recommendedName>
</protein>
<reference evidence="9 10" key="1">
    <citation type="journal article" date="2015" name="Genome Biol. Evol.">
        <title>The genome of winter moth (Operophtera brumata) provides a genomic perspective on sexual dimorphism and phenology.</title>
        <authorList>
            <person name="Derks M.F."/>
            <person name="Smit S."/>
            <person name="Salis L."/>
            <person name="Schijlen E."/>
            <person name="Bossers A."/>
            <person name="Mateman C."/>
            <person name="Pijl A.S."/>
            <person name="de Ridder D."/>
            <person name="Groenen M.A."/>
            <person name="Visser M.E."/>
            <person name="Megens H.J."/>
        </authorList>
    </citation>
    <scope>NUCLEOTIDE SEQUENCE [LARGE SCALE GENOMIC DNA]</scope>
    <source>
        <strain evidence="9">WM2013NL</strain>
        <tissue evidence="9">Head and thorax</tissue>
    </source>
</reference>
<dbReference type="EMBL" id="JTDY01002711">
    <property type="protein sequence ID" value="KOB70872.1"/>
    <property type="molecule type" value="Genomic_DNA"/>
</dbReference>
<dbReference type="GO" id="GO:0016586">
    <property type="term" value="C:RSC-type complex"/>
    <property type="evidence" value="ECO:0007669"/>
    <property type="project" value="InterPro"/>
</dbReference>
<keyword evidence="2" id="KW-0677">Repeat</keyword>
<evidence type="ECO:0000313" key="10">
    <source>
        <dbReference type="Proteomes" id="UP000037510"/>
    </source>
</evidence>
<dbReference type="GO" id="GO:0016514">
    <property type="term" value="C:SWI/SNF complex"/>
    <property type="evidence" value="ECO:0007669"/>
    <property type="project" value="TreeGrafter"/>
</dbReference>
<dbReference type="Gene3D" id="1.20.920.10">
    <property type="entry name" value="Bromodomain-like"/>
    <property type="match status" value="1"/>
</dbReference>
<evidence type="ECO:0000256" key="2">
    <source>
        <dbReference type="ARBA" id="ARBA00022737"/>
    </source>
</evidence>
<dbReference type="Pfam" id="PF01426">
    <property type="entry name" value="BAH"/>
    <property type="match status" value="1"/>
</dbReference>
<evidence type="ECO:0000259" key="8">
    <source>
        <dbReference type="PROSITE" id="PS51038"/>
    </source>
</evidence>
<dbReference type="Proteomes" id="UP000037510">
    <property type="component" value="Unassembled WGS sequence"/>
</dbReference>
<dbReference type="AlphaFoldDB" id="A0A0L7L5Y4"/>
<name>A0A0L7L5Y4_OPEBR</name>
<evidence type="ECO:0000256" key="7">
    <source>
        <dbReference type="ARBA" id="ARBA00023242"/>
    </source>
</evidence>
<dbReference type="SUPFAM" id="SSF47370">
    <property type="entry name" value="Bromodomain"/>
    <property type="match status" value="1"/>
</dbReference>
<dbReference type="Gene3D" id="2.30.30.490">
    <property type="match status" value="1"/>
</dbReference>
<comment type="subcellular location">
    <subcellularLocation>
        <location evidence="1">Nucleus</location>
    </subcellularLocation>
</comment>
<keyword evidence="3" id="KW-0156">Chromatin regulator</keyword>
<keyword evidence="5" id="KW-0103">Bromodomain</keyword>
<dbReference type="GO" id="GO:0003682">
    <property type="term" value="F:chromatin binding"/>
    <property type="evidence" value="ECO:0007669"/>
    <property type="project" value="InterPro"/>
</dbReference>
<sequence length="197" mass="22868">MENIAHKLKNNQYHAVGELASDFILMFDNAREDDDAVPDVPAAVQELLLTLFTSSSATSSARTRCSLPRSPSRVTRSLRAWSWSSNDDSMTGGAPVQQTQYTKGDFVYIHPDKGNKDPSIVHIERETFHVRTRKFLQQEVFKTDQHRTIPLDQVFGHCYVMNVKEYFKFKPQGFSDKDIYVCESRYNTRHRWFKKIK</sequence>
<dbReference type="InterPro" id="IPR001025">
    <property type="entry name" value="BAH_dom"/>
</dbReference>
<organism evidence="9 10">
    <name type="scientific">Operophtera brumata</name>
    <name type="common">Winter moth</name>
    <name type="synonym">Phalaena brumata</name>
    <dbReference type="NCBI Taxonomy" id="104452"/>
    <lineage>
        <taxon>Eukaryota</taxon>
        <taxon>Metazoa</taxon>
        <taxon>Ecdysozoa</taxon>
        <taxon>Arthropoda</taxon>
        <taxon>Hexapoda</taxon>
        <taxon>Insecta</taxon>
        <taxon>Pterygota</taxon>
        <taxon>Neoptera</taxon>
        <taxon>Endopterygota</taxon>
        <taxon>Lepidoptera</taxon>
        <taxon>Glossata</taxon>
        <taxon>Ditrysia</taxon>
        <taxon>Geometroidea</taxon>
        <taxon>Geometridae</taxon>
        <taxon>Larentiinae</taxon>
        <taxon>Operophtera</taxon>
    </lineage>
</organism>
<dbReference type="PROSITE" id="PS51038">
    <property type="entry name" value="BAH"/>
    <property type="match status" value="1"/>
</dbReference>
<dbReference type="SMART" id="SM00439">
    <property type="entry name" value="BAH"/>
    <property type="match status" value="1"/>
</dbReference>
<evidence type="ECO:0000313" key="9">
    <source>
        <dbReference type="EMBL" id="KOB70872.1"/>
    </source>
</evidence>
<dbReference type="InterPro" id="IPR037382">
    <property type="entry name" value="Rsc/polybromo"/>
</dbReference>
<dbReference type="InterPro" id="IPR036427">
    <property type="entry name" value="Bromodomain-like_sf"/>
</dbReference>
<dbReference type="GO" id="GO:0006368">
    <property type="term" value="P:transcription elongation by RNA polymerase II"/>
    <property type="evidence" value="ECO:0007669"/>
    <property type="project" value="TreeGrafter"/>
</dbReference>
<dbReference type="InterPro" id="IPR043151">
    <property type="entry name" value="BAH_sf"/>
</dbReference>
<dbReference type="GO" id="GO:0006338">
    <property type="term" value="P:chromatin remodeling"/>
    <property type="evidence" value="ECO:0007669"/>
    <property type="project" value="InterPro"/>
</dbReference>
<dbReference type="PANTHER" id="PTHR16062:SF19">
    <property type="entry name" value="PROTEIN POLYBROMO-1"/>
    <property type="match status" value="1"/>
</dbReference>
<evidence type="ECO:0000256" key="5">
    <source>
        <dbReference type="ARBA" id="ARBA00023117"/>
    </source>
</evidence>
<accession>A0A0L7L5Y4</accession>
<keyword evidence="7" id="KW-0539">Nucleus</keyword>
<keyword evidence="4" id="KW-0805">Transcription regulation</keyword>
<evidence type="ECO:0000256" key="4">
    <source>
        <dbReference type="ARBA" id="ARBA00023015"/>
    </source>
</evidence>
<evidence type="ECO:0000256" key="3">
    <source>
        <dbReference type="ARBA" id="ARBA00022853"/>
    </source>
</evidence>
<evidence type="ECO:0000256" key="1">
    <source>
        <dbReference type="ARBA" id="ARBA00004123"/>
    </source>
</evidence>
<feature type="domain" description="BAH" evidence="8">
    <location>
        <begin position="49"/>
        <end position="197"/>
    </location>
</feature>
<comment type="caution">
    <text evidence="9">The sequence shown here is derived from an EMBL/GenBank/DDBJ whole genome shotgun (WGS) entry which is preliminary data.</text>
</comment>
<keyword evidence="6" id="KW-0804">Transcription</keyword>
<keyword evidence="10" id="KW-1185">Reference proteome</keyword>
<gene>
    <name evidence="9" type="ORF">OBRU01_14525</name>
</gene>
<evidence type="ECO:0000256" key="6">
    <source>
        <dbReference type="ARBA" id="ARBA00023163"/>
    </source>
</evidence>
<dbReference type="STRING" id="104452.A0A0L7L5Y4"/>
<proteinExistence type="predicted"/>
<feature type="non-terminal residue" evidence="9">
    <location>
        <position position="197"/>
    </location>
</feature>